<dbReference type="PROSITE" id="PS50853">
    <property type="entry name" value="FN3"/>
    <property type="match status" value="1"/>
</dbReference>
<evidence type="ECO:0000259" key="4">
    <source>
        <dbReference type="PROSITE" id="PS50835"/>
    </source>
</evidence>
<dbReference type="InterPro" id="IPR013783">
    <property type="entry name" value="Ig-like_fold"/>
</dbReference>
<feature type="signal peptide" evidence="3">
    <location>
        <begin position="1"/>
        <end position="21"/>
    </location>
</feature>
<feature type="domain" description="Ig-like" evidence="4">
    <location>
        <begin position="162"/>
        <end position="315"/>
    </location>
</feature>
<dbReference type="PANTHER" id="PTHR10075">
    <property type="entry name" value="BASIGIN RELATED"/>
    <property type="match status" value="1"/>
</dbReference>
<dbReference type="AlphaFoldDB" id="A0AA85JS76"/>
<dbReference type="InterPro" id="IPR036179">
    <property type="entry name" value="Ig-like_dom_sf"/>
</dbReference>
<feature type="domain" description="Ig-like" evidence="4">
    <location>
        <begin position="34"/>
        <end position="145"/>
    </location>
</feature>
<dbReference type="InterPro" id="IPR007110">
    <property type="entry name" value="Ig-like_dom"/>
</dbReference>
<dbReference type="SMART" id="SM00409">
    <property type="entry name" value="IG"/>
    <property type="match status" value="4"/>
</dbReference>
<dbReference type="SMART" id="SM00408">
    <property type="entry name" value="IGc2"/>
    <property type="match status" value="3"/>
</dbReference>
<sequence length="1224" mass="136034">MRKINLLRILILVYLCQRSETFFHINTKTLCSNPDQISIIGGEQRRLVTEGGRVTLICCVPGKSSGHDHEQLIWNGPDGKELVNYFSTPISDSQHIAYSVPDFHSKDHLITMMVIQQFQADDSGQYTCRNAHPNSMALPASVTINVRPRLLAEFVPLPPTTPEDSESAVVAGVAVSVALEEGRRGEIVCRINPNLNVDDVQITWFFQGRQLVAPSIVMKQTEQKGLYKLDNFSNKNQLPGVENSEMFLLPSQEKSYSMRPNRPYVEQLNRPIALDPGELGIHIKENGQVLEISRVDTRHSGIFLCKAETSNPTWSPKNSEYDSSLYESGVVTAPFFIQIQAIRGIVYSRPRLLPGSPMEIFTSTDSDDPQLVRPYKRFINKRQGEQGGEVFQGSPNYLQRVQPLWHEAEKIKDKPISPSARKIVQEGGKLTLECQARGRPSPQLLWYRGGMGSSAISPSSQAVTFDQRIRSALQHLPLEDVQRELGILIADFDHLLPAVMNLENQSNEGVSKAPGDLSGSYRKGTQNYELGRFQLSTGLRKDDRGDPVIAMSRLTINNLMPSDATRYTCLALLNLNQYGGNGNFTDVGSILPDVVLKPRFVRSGTRLRASGYPGENCSLTCEAYGGLPNEMGLRVRLLKGPGVTKLISYMSNSMYTENKNPAIKTYDGFTEYEAGYSSINDRNRNRPTLLSENSGLLDSSSSDAQYMSSVSGKSKTEGSNSNSYIEIVKPGDNPRYHLTVEPDPRNSYATILRLDITDLSPEDNSFYLCEALSGPHWRAFTPTSAEPPGRVTVWFAPPAAEPRRVTEISDTIDTDDNSIQSETTTQQGKDVVYGLSHLPSKIACQALGQPPPQWKWVGPQSGPNVPLGEPNNSRGYVKTDYQDGEYSVSELTVPAGYWNVGVFGTYTCTASNRLGHATGHVRLQLASHPGRPTLRACKVEATLIELCVEPPTETGGLPLTHYELRIQTHPRGAFHGPFAYLPGRRVLRLPNLIPGYYYRFALSAVSSAGRGPNAYLQVTTNQLSKPVIKLLASQNYISPTGYNVHWNAETTNGMDINQYNINIRPVEVDYSMGEISGRPIGSWTHYNNIEPYCVVSAAEGQKMCNFPIDDLKPDSAYELELSGQNSMGFSETQRIIFRTSSLTGVNGRILNMPSTMRLTGISNHIQLENELRQIFNSKTLNFTFSSSLSSCDTHENILHSKIPSKYLYFCVVQITSRYFQYPIP</sequence>
<feature type="domain" description="Fibronectin type-III" evidence="5">
    <location>
        <begin position="928"/>
        <end position="1027"/>
    </location>
</feature>
<evidence type="ECO:0000313" key="6">
    <source>
        <dbReference type="Proteomes" id="UP000050795"/>
    </source>
</evidence>
<feature type="compositionally biased region" description="Low complexity" evidence="2">
    <location>
        <begin position="689"/>
        <end position="711"/>
    </location>
</feature>
<dbReference type="GO" id="GO:0030424">
    <property type="term" value="C:axon"/>
    <property type="evidence" value="ECO:0007669"/>
    <property type="project" value="TreeGrafter"/>
</dbReference>
<keyword evidence="3" id="KW-0732">Signal</keyword>
<dbReference type="InterPro" id="IPR003599">
    <property type="entry name" value="Ig_sub"/>
</dbReference>
<dbReference type="InterPro" id="IPR003598">
    <property type="entry name" value="Ig_sub2"/>
</dbReference>
<dbReference type="InterPro" id="IPR036116">
    <property type="entry name" value="FN3_sf"/>
</dbReference>
<proteinExistence type="predicted"/>
<dbReference type="GO" id="GO:0005886">
    <property type="term" value="C:plasma membrane"/>
    <property type="evidence" value="ECO:0007669"/>
    <property type="project" value="TreeGrafter"/>
</dbReference>
<evidence type="ECO:0000259" key="5">
    <source>
        <dbReference type="PROSITE" id="PS50853"/>
    </source>
</evidence>
<evidence type="ECO:0000256" key="1">
    <source>
        <dbReference type="ARBA" id="ARBA00023319"/>
    </source>
</evidence>
<evidence type="ECO:0000256" key="3">
    <source>
        <dbReference type="SAM" id="SignalP"/>
    </source>
</evidence>
<evidence type="ECO:0000313" key="7">
    <source>
        <dbReference type="WBParaSite" id="TREG1_5390.1"/>
    </source>
</evidence>
<dbReference type="GO" id="GO:0007411">
    <property type="term" value="P:axon guidance"/>
    <property type="evidence" value="ECO:0007669"/>
    <property type="project" value="TreeGrafter"/>
</dbReference>
<keyword evidence="6" id="KW-1185">Reference proteome</keyword>
<feature type="region of interest" description="Disordered" evidence="2">
    <location>
        <begin position="680"/>
        <end position="721"/>
    </location>
</feature>
<accession>A0AA85JS76</accession>
<dbReference type="SUPFAM" id="SSF48726">
    <property type="entry name" value="Immunoglobulin"/>
    <property type="match status" value="4"/>
</dbReference>
<dbReference type="CDD" id="cd00063">
    <property type="entry name" value="FN3"/>
    <property type="match status" value="2"/>
</dbReference>
<reference evidence="6" key="1">
    <citation type="submission" date="2022-06" db="EMBL/GenBank/DDBJ databases">
        <authorList>
            <person name="Berger JAMES D."/>
            <person name="Berger JAMES D."/>
        </authorList>
    </citation>
    <scope>NUCLEOTIDE SEQUENCE [LARGE SCALE GENOMIC DNA]</scope>
</reference>
<dbReference type="PROSITE" id="PS50835">
    <property type="entry name" value="IG_LIKE"/>
    <property type="match status" value="4"/>
</dbReference>
<keyword evidence="1" id="KW-0393">Immunoglobulin domain</keyword>
<feature type="chain" id="PRO_5041654569" description="Ig-like domain-containing protein" evidence="3">
    <location>
        <begin position="22"/>
        <end position="1224"/>
    </location>
</feature>
<dbReference type="SUPFAM" id="SSF49265">
    <property type="entry name" value="Fibronectin type III"/>
    <property type="match status" value="2"/>
</dbReference>
<evidence type="ECO:0008006" key="8">
    <source>
        <dbReference type="Google" id="ProtNLM"/>
    </source>
</evidence>
<dbReference type="GO" id="GO:0007156">
    <property type="term" value="P:homophilic cell adhesion via plasma membrane adhesion molecules"/>
    <property type="evidence" value="ECO:0007669"/>
    <property type="project" value="TreeGrafter"/>
</dbReference>
<name>A0AA85JS76_TRIRE</name>
<dbReference type="SMART" id="SM00060">
    <property type="entry name" value="FN3"/>
    <property type="match status" value="2"/>
</dbReference>
<dbReference type="InterPro" id="IPR003961">
    <property type="entry name" value="FN3_dom"/>
</dbReference>
<evidence type="ECO:0000256" key="2">
    <source>
        <dbReference type="SAM" id="MobiDB-lite"/>
    </source>
</evidence>
<organism evidence="6 7">
    <name type="scientific">Trichobilharzia regenti</name>
    <name type="common">Nasal bird schistosome</name>
    <dbReference type="NCBI Taxonomy" id="157069"/>
    <lineage>
        <taxon>Eukaryota</taxon>
        <taxon>Metazoa</taxon>
        <taxon>Spiralia</taxon>
        <taxon>Lophotrochozoa</taxon>
        <taxon>Platyhelminthes</taxon>
        <taxon>Trematoda</taxon>
        <taxon>Digenea</taxon>
        <taxon>Strigeidida</taxon>
        <taxon>Schistosomatoidea</taxon>
        <taxon>Schistosomatidae</taxon>
        <taxon>Trichobilharzia</taxon>
    </lineage>
</organism>
<dbReference type="GO" id="GO:0098632">
    <property type="term" value="F:cell-cell adhesion mediator activity"/>
    <property type="evidence" value="ECO:0007669"/>
    <property type="project" value="TreeGrafter"/>
</dbReference>
<dbReference type="Proteomes" id="UP000050795">
    <property type="component" value="Unassembled WGS sequence"/>
</dbReference>
<reference evidence="7" key="2">
    <citation type="submission" date="2023-11" db="UniProtKB">
        <authorList>
            <consortium name="WormBaseParasite"/>
        </authorList>
    </citation>
    <scope>IDENTIFICATION</scope>
</reference>
<dbReference type="GO" id="GO:0070593">
    <property type="term" value="P:dendrite self-avoidance"/>
    <property type="evidence" value="ECO:0007669"/>
    <property type="project" value="TreeGrafter"/>
</dbReference>
<dbReference type="Gene3D" id="2.60.40.10">
    <property type="entry name" value="Immunoglobulins"/>
    <property type="match status" value="5"/>
</dbReference>
<feature type="domain" description="Ig-like" evidence="4">
    <location>
        <begin position="415"/>
        <end position="571"/>
    </location>
</feature>
<feature type="domain" description="Ig-like" evidence="4">
    <location>
        <begin position="802"/>
        <end position="926"/>
    </location>
</feature>
<dbReference type="WBParaSite" id="TREG1_5390.1">
    <property type="protein sequence ID" value="TREG1_5390.1"/>
    <property type="gene ID" value="TREG1_5390"/>
</dbReference>
<protein>
    <recommendedName>
        <fullName evidence="8">Ig-like domain-containing protein</fullName>
    </recommendedName>
</protein>
<dbReference type="PANTHER" id="PTHR10075:SF100">
    <property type="entry name" value="FASCICLIN-2"/>
    <property type="match status" value="1"/>
</dbReference>